<keyword evidence="3" id="KW-1185">Reference proteome</keyword>
<dbReference type="EMBL" id="LXQA011289904">
    <property type="protein sequence ID" value="MCI92065.1"/>
    <property type="molecule type" value="Genomic_DNA"/>
</dbReference>
<dbReference type="AlphaFoldDB" id="A0A392VZJ7"/>
<accession>A0A392VZJ7</accession>
<dbReference type="Proteomes" id="UP000265520">
    <property type="component" value="Unassembled WGS sequence"/>
</dbReference>
<organism evidence="2 3">
    <name type="scientific">Trifolium medium</name>
    <dbReference type="NCBI Taxonomy" id="97028"/>
    <lineage>
        <taxon>Eukaryota</taxon>
        <taxon>Viridiplantae</taxon>
        <taxon>Streptophyta</taxon>
        <taxon>Embryophyta</taxon>
        <taxon>Tracheophyta</taxon>
        <taxon>Spermatophyta</taxon>
        <taxon>Magnoliopsida</taxon>
        <taxon>eudicotyledons</taxon>
        <taxon>Gunneridae</taxon>
        <taxon>Pentapetalae</taxon>
        <taxon>rosids</taxon>
        <taxon>fabids</taxon>
        <taxon>Fabales</taxon>
        <taxon>Fabaceae</taxon>
        <taxon>Papilionoideae</taxon>
        <taxon>50 kb inversion clade</taxon>
        <taxon>NPAAA clade</taxon>
        <taxon>Hologalegina</taxon>
        <taxon>IRL clade</taxon>
        <taxon>Trifolieae</taxon>
        <taxon>Trifolium</taxon>
    </lineage>
</organism>
<sequence>EIDDDGNVSVNGKSSDSVVSSSAGDLQVTYVNPEPVKEEQDSGVEDNKLSSSN</sequence>
<feature type="region of interest" description="Disordered" evidence="1">
    <location>
        <begin position="1"/>
        <end position="53"/>
    </location>
</feature>
<feature type="compositionally biased region" description="Basic and acidic residues" evidence="1">
    <location>
        <begin position="35"/>
        <end position="53"/>
    </location>
</feature>
<proteinExistence type="predicted"/>
<name>A0A392VZJ7_9FABA</name>
<feature type="compositionally biased region" description="Low complexity" evidence="1">
    <location>
        <begin position="8"/>
        <end position="22"/>
    </location>
</feature>
<feature type="non-terminal residue" evidence="2">
    <location>
        <position position="1"/>
    </location>
</feature>
<reference evidence="2 3" key="1">
    <citation type="journal article" date="2018" name="Front. Plant Sci.">
        <title>Red Clover (Trifolium pratense) and Zigzag Clover (T. medium) - A Picture of Genomic Similarities and Differences.</title>
        <authorList>
            <person name="Dluhosova J."/>
            <person name="Istvanek J."/>
            <person name="Nedelnik J."/>
            <person name="Repkova J."/>
        </authorList>
    </citation>
    <scope>NUCLEOTIDE SEQUENCE [LARGE SCALE GENOMIC DNA]</scope>
    <source>
        <strain evidence="3">cv. 10/8</strain>
        <tissue evidence="2">Leaf</tissue>
    </source>
</reference>
<evidence type="ECO:0000256" key="1">
    <source>
        <dbReference type="SAM" id="MobiDB-lite"/>
    </source>
</evidence>
<protein>
    <submittedName>
        <fullName evidence="2">Uncharacterized protein</fullName>
    </submittedName>
</protein>
<feature type="non-terminal residue" evidence="2">
    <location>
        <position position="53"/>
    </location>
</feature>
<evidence type="ECO:0000313" key="3">
    <source>
        <dbReference type="Proteomes" id="UP000265520"/>
    </source>
</evidence>
<comment type="caution">
    <text evidence="2">The sequence shown here is derived from an EMBL/GenBank/DDBJ whole genome shotgun (WGS) entry which is preliminary data.</text>
</comment>
<evidence type="ECO:0000313" key="2">
    <source>
        <dbReference type="EMBL" id="MCI92065.1"/>
    </source>
</evidence>